<feature type="transmembrane region" description="Helical" evidence="1">
    <location>
        <begin position="19"/>
        <end position="38"/>
    </location>
</feature>
<feature type="transmembrane region" description="Helical" evidence="1">
    <location>
        <begin position="390"/>
        <end position="408"/>
    </location>
</feature>
<sequence length="440" mass="50733">MICYLFVVLCIIEFVKKRYFNALMFFFFLFLEGFQIIPMDIITLGFFSGYSGDAALLIFFILLIIRGKYWMNNSIKNTLFSKTIFLFLFILSLNMLYGLAKGYSFGDVFKGARLYLFLPGFLMFTEIPLPVFIRVFRVLIIITFFQSLLFLLQVVTGVTLLQGPKELFMDDIQYTRFYNLPKLLDFSMAICLFWFPFKLSKLIRFIFIGVFALTIIAPLHRSYIIMWFVVLALYSFFYNNSSKKVLYFLAISTVAFILSTLELIRNRFSDALDQIAVLTTVYTSGKVEETGTFAYRVAHLLERLSYINSQSLGWFFGIGLLDEKSPEVASLPLKIGLPDPITGGIVKVYTPDLVWSLLILTMGYVGAIFYMAIFINIFRKYSKNIKSIEISKVIFILVLLPILLSFASNTLLNPIFFIPVFILILIIEKMKFNNGVLTQK</sequence>
<dbReference type="RefSeq" id="WP_139259845.1">
    <property type="nucleotide sequence ID" value="NZ_FRCL01000009.1"/>
</dbReference>
<gene>
    <name evidence="2" type="ORF">SAMN05216269_10911</name>
</gene>
<feature type="transmembrane region" description="Helical" evidence="1">
    <location>
        <begin position="178"/>
        <end position="195"/>
    </location>
</feature>
<feature type="transmembrane region" description="Helical" evidence="1">
    <location>
        <begin position="245"/>
        <end position="264"/>
    </location>
</feature>
<feature type="transmembrane region" description="Helical" evidence="1">
    <location>
        <begin position="79"/>
        <end position="100"/>
    </location>
</feature>
<protein>
    <recommendedName>
        <fullName evidence="4">Oligosaccharide repeat unit polymerase</fullName>
    </recommendedName>
</protein>
<accession>A0A1M7MS62</accession>
<keyword evidence="1" id="KW-0472">Membrane</keyword>
<feature type="transmembrane region" description="Helical" evidence="1">
    <location>
        <begin position="138"/>
        <end position="158"/>
    </location>
</feature>
<feature type="transmembrane region" description="Helical" evidence="1">
    <location>
        <begin position="44"/>
        <end position="67"/>
    </location>
</feature>
<reference evidence="3" key="1">
    <citation type="submission" date="2016-11" db="EMBL/GenBank/DDBJ databases">
        <authorList>
            <person name="Varghese N."/>
            <person name="Submissions S."/>
        </authorList>
    </citation>
    <scope>NUCLEOTIDE SEQUENCE [LARGE SCALE GENOMIC DNA]</scope>
    <source>
        <strain evidence="3">CGMCC 1.2749</strain>
    </source>
</reference>
<name>A0A1M7MS62_9FLAO</name>
<feature type="transmembrane region" description="Helical" evidence="1">
    <location>
        <begin position="112"/>
        <end position="131"/>
    </location>
</feature>
<evidence type="ECO:0008006" key="4">
    <source>
        <dbReference type="Google" id="ProtNLM"/>
    </source>
</evidence>
<dbReference type="EMBL" id="FRCL01000009">
    <property type="protein sequence ID" value="SHM93397.1"/>
    <property type="molecule type" value="Genomic_DNA"/>
</dbReference>
<keyword evidence="1" id="KW-1133">Transmembrane helix</keyword>
<feature type="transmembrane region" description="Helical" evidence="1">
    <location>
        <begin position="223"/>
        <end position="238"/>
    </location>
</feature>
<keyword evidence="1" id="KW-0812">Transmembrane</keyword>
<proteinExistence type="predicted"/>
<dbReference type="Proteomes" id="UP000184092">
    <property type="component" value="Unassembled WGS sequence"/>
</dbReference>
<feature type="transmembrane region" description="Helical" evidence="1">
    <location>
        <begin position="353"/>
        <end position="378"/>
    </location>
</feature>
<dbReference type="AlphaFoldDB" id="A0A1M7MS62"/>
<evidence type="ECO:0000313" key="3">
    <source>
        <dbReference type="Proteomes" id="UP000184092"/>
    </source>
</evidence>
<feature type="transmembrane region" description="Helical" evidence="1">
    <location>
        <begin position="202"/>
        <end position="217"/>
    </location>
</feature>
<dbReference type="STRING" id="178356.SAMN05216269_10911"/>
<dbReference type="OrthoDB" id="1491411at2"/>
<keyword evidence="3" id="KW-1185">Reference proteome</keyword>
<organism evidence="2 3">
    <name type="scientific">Flavobacterium xinjiangense</name>
    <dbReference type="NCBI Taxonomy" id="178356"/>
    <lineage>
        <taxon>Bacteria</taxon>
        <taxon>Pseudomonadati</taxon>
        <taxon>Bacteroidota</taxon>
        <taxon>Flavobacteriia</taxon>
        <taxon>Flavobacteriales</taxon>
        <taxon>Flavobacteriaceae</taxon>
        <taxon>Flavobacterium</taxon>
    </lineage>
</organism>
<evidence type="ECO:0000256" key="1">
    <source>
        <dbReference type="SAM" id="Phobius"/>
    </source>
</evidence>
<evidence type="ECO:0000313" key="2">
    <source>
        <dbReference type="EMBL" id="SHM93397.1"/>
    </source>
</evidence>